<accession>A0A1X7NDU6</accession>
<protein>
    <submittedName>
        <fullName evidence="1">Uncharacterized protein</fullName>
    </submittedName>
</protein>
<dbReference type="Proteomes" id="UP000193083">
    <property type="component" value="Unassembled WGS sequence"/>
</dbReference>
<evidence type="ECO:0000313" key="2">
    <source>
        <dbReference type="Proteomes" id="UP000193083"/>
    </source>
</evidence>
<dbReference type="AlphaFoldDB" id="A0A1X7NDU6"/>
<organism evidence="1 2">
    <name type="scientific">Mesorhizobium australicum</name>
    <dbReference type="NCBI Taxonomy" id="536018"/>
    <lineage>
        <taxon>Bacteria</taxon>
        <taxon>Pseudomonadati</taxon>
        <taxon>Pseudomonadota</taxon>
        <taxon>Alphaproteobacteria</taxon>
        <taxon>Hyphomicrobiales</taxon>
        <taxon>Phyllobacteriaceae</taxon>
        <taxon>Mesorhizobium</taxon>
    </lineage>
</organism>
<proteinExistence type="predicted"/>
<name>A0A1X7NDU6_9HYPH</name>
<sequence length="421" mass="46363">MTAQLNATDKAILALADPNVVINALSRFRTQACPPWLPATHPYPDGAPPKGEAAFAAVSGADMLEIIAVRGPLHAIDGWSYLGRAFSSLLSGQAHAARHLSYYAELRAALSILASSGIGVFNRRNAVVDASGVVHIMSTQTTHDMAWLALAEWSVSSTSLEWLAKPIQIAGASLLDPFREFFPGETSTAAGELMAEWGFDLQQGTTDRDQRNWSSYQPTALGPILTTPAQDFAFLKMFWNACRPNGVELERHLLRILLEREARSHGSELYEYSHSYARLQESAKAVVSFDFLKRIDDPIDHEFLVQLASRSLPAPPYAMMCRAGLLLKLATGMAEANLRAAGIQPVDHFNNWWQEFGVHHGLWPPGLPPLTTADLWEDINVALEESAAAPTDYRHEWVSTLAGNAMRMCETERVALWGLFQ</sequence>
<dbReference type="EMBL" id="FXBL01000004">
    <property type="protein sequence ID" value="SMH35857.1"/>
    <property type="molecule type" value="Genomic_DNA"/>
</dbReference>
<dbReference type="RefSeq" id="WP_139832200.1">
    <property type="nucleotide sequence ID" value="NZ_FXBL01000004.1"/>
</dbReference>
<dbReference type="OrthoDB" id="1489890at2"/>
<evidence type="ECO:0000313" key="1">
    <source>
        <dbReference type="EMBL" id="SMH35857.1"/>
    </source>
</evidence>
<reference evidence="1 2" key="1">
    <citation type="submission" date="2017-04" db="EMBL/GenBank/DDBJ databases">
        <authorList>
            <person name="Afonso C.L."/>
            <person name="Miller P.J."/>
            <person name="Scott M.A."/>
            <person name="Spackman E."/>
            <person name="Goraichik I."/>
            <person name="Dimitrov K.M."/>
            <person name="Suarez D.L."/>
            <person name="Swayne D.E."/>
        </authorList>
    </citation>
    <scope>NUCLEOTIDE SEQUENCE [LARGE SCALE GENOMIC DNA]</scope>
    <source>
        <strain evidence="1 2">B5P</strain>
    </source>
</reference>
<keyword evidence="2" id="KW-1185">Reference proteome</keyword>
<gene>
    <name evidence="1" type="ORF">SAMN02982922_1654</name>
</gene>